<dbReference type="RefSeq" id="WP_052313787.1">
    <property type="nucleotide sequence ID" value="NZ_JBIAMX010000002.1"/>
</dbReference>
<comment type="caution">
    <text evidence="2">The sequence shown here is derived from an EMBL/GenBank/DDBJ whole genome shotgun (WGS) entry which is preliminary data.</text>
</comment>
<feature type="transmembrane region" description="Helical" evidence="1">
    <location>
        <begin position="114"/>
        <end position="136"/>
    </location>
</feature>
<keyword evidence="1" id="KW-0472">Membrane</keyword>
<evidence type="ECO:0008006" key="4">
    <source>
        <dbReference type="Google" id="ProtNLM"/>
    </source>
</evidence>
<sequence length="140" mass="13863">MATAAPSSRLSTLLAPADGLLRLSLRLDAVVTGANGLAYLALSGLLDDLLGLDRAVALGIGVFLTVYALGVAATGATRRISPAAAGAVVVGNAAWAVLSVLAVVTGVLSLTAAGAVWAVLQALVVGGFAALQYLGLRRAR</sequence>
<keyword evidence="1" id="KW-0812">Transmembrane</keyword>
<keyword evidence="3" id="KW-1185">Reference proteome</keyword>
<feature type="transmembrane region" description="Helical" evidence="1">
    <location>
        <begin position="55"/>
        <end position="76"/>
    </location>
</feature>
<evidence type="ECO:0000313" key="2">
    <source>
        <dbReference type="EMBL" id="MFF0542383.1"/>
    </source>
</evidence>
<name>A0ABW6PJC9_9NOCA</name>
<reference evidence="2 3" key="1">
    <citation type="submission" date="2024-10" db="EMBL/GenBank/DDBJ databases">
        <title>The Natural Products Discovery Center: Release of the First 8490 Sequenced Strains for Exploring Actinobacteria Biosynthetic Diversity.</title>
        <authorList>
            <person name="Kalkreuter E."/>
            <person name="Kautsar S.A."/>
            <person name="Yang D."/>
            <person name="Bader C.D."/>
            <person name="Teijaro C.N."/>
            <person name="Fluegel L."/>
            <person name="Davis C.M."/>
            <person name="Simpson J.R."/>
            <person name="Lauterbach L."/>
            <person name="Steele A.D."/>
            <person name="Gui C."/>
            <person name="Meng S."/>
            <person name="Li G."/>
            <person name="Viehrig K."/>
            <person name="Ye F."/>
            <person name="Su P."/>
            <person name="Kiefer A.F."/>
            <person name="Nichols A."/>
            <person name="Cepeda A.J."/>
            <person name="Yan W."/>
            <person name="Fan B."/>
            <person name="Jiang Y."/>
            <person name="Adhikari A."/>
            <person name="Zheng C.-J."/>
            <person name="Schuster L."/>
            <person name="Cowan T.M."/>
            <person name="Smanski M.J."/>
            <person name="Chevrette M.G."/>
            <person name="De Carvalho L.P.S."/>
            <person name="Shen B."/>
        </authorList>
    </citation>
    <scope>NUCLEOTIDE SEQUENCE [LARGE SCALE GENOMIC DNA]</scope>
    <source>
        <strain evidence="2 3">NPDC004045</strain>
    </source>
</reference>
<dbReference type="Proteomes" id="UP001601444">
    <property type="component" value="Unassembled WGS sequence"/>
</dbReference>
<protein>
    <recommendedName>
        <fullName evidence="4">Integral membrane protein</fullName>
    </recommendedName>
</protein>
<proteinExistence type="predicted"/>
<feature type="transmembrane region" description="Helical" evidence="1">
    <location>
        <begin position="83"/>
        <end position="108"/>
    </location>
</feature>
<accession>A0ABW6PJC9</accession>
<gene>
    <name evidence="2" type="ORF">ACFYTF_06050</name>
</gene>
<keyword evidence="1" id="KW-1133">Transmembrane helix</keyword>
<evidence type="ECO:0000313" key="3">
    <source>
        <dbReference type="Proteomes" id="UP001601444"/>
    </source>
</evidence>
<organism evidence="2 3">
    <name type="scientific">Nocardia thailandica</name>
    <dbReference type="NCBI Taxonomy" id="257275"/>
    <lineage>
        <taxon>Bacteria</taxon>
        <taxon>Bacillati</taxon>
        <taxon>Actinomycetota</taxon>
        <taxon>Actinomycetes</taxon>
        <taxon>Mycobacteriales</taxon>
        <taxon>Nocardiaceae</taxon>
        <taxon>Nocardia</taxon>
    </lineage>
</organism>
<dbReference type="EMBL" id="JBIAMX010000002">
    <property type="protein sequence ID" value="MFF0542383.1"/>
    <property type="molecule type" value="Genomic_DNA"/>
</dbReference>
<evidence type="ECO:0000256" key="1">
    <source>
        <dbReference type="SAM" id="Phobius"/>
    </source>
</evidence>